<dbReference type="InterPro" id="IPR022968">
    <property type="entry name" value="Tsr3-like"/>
</dbReference>
<dbReference type="InterPro" id="IPR007209">
    <property type="entry name" value="RNaseL-inhib-like_metal-bd_dom"/>
</dbReference>
<dbReference type="EMBL" id="CP056068">
    <property type="protein sequence ID" value="UKJ90380.1"/>
    <property type="molecule type" value="Genomic_DNA"/>
</dbReference>
<feature type="region of interest" description="Disordered" evidence="7">
    <location>
        <begin position="29"/>
        <end position="49"/>
    </location>
</feature>
<dbReference type="OrthoDB" id="10262062at2759"/>
<evidence type="ECO:0000256" key="1">
    <source>
        <dbReference type="ARBA" id="ARBA00022490"/>
    </source>
</evidence>
<evidence type="ECO:0000256" key="3">
    <source>
        <dbReference type="ARBA" id="ARBA00022552"/>
    </source>
</evidence>
<feature type="binding site" evidence="6">
    <location>
        <position position="121"/>
    </location>
    <ligand>
        <name>S-adenosyl-L-methionine</name>
        <dbReference type="ChEBI" id="CHEBI:59789"/>
    </ligand>
</feature>
<dbReference type="AlphaFoldDB" id="A0A976M888"/>
<keyword evidence="2 6" id="KW-0690">Ribosome biogenesis</keyword>
<dbReference type="Pfam" id="PF04034">
    <property type="entry name" value="Ribo_biogen_C"/>
    <property type="match status" value="1"/>
</dbReference>
<feature type="domain" description="16S/18S rRNA aminocarboxypropyltransferase Tsr3 C-terminal" evidence="8">
    <location>
        <begin position="95"/>
        <end position="222"/>
    </location>
</feature>
<name>A0A976M888_THEOR</name>
<evidence type="ECO:0000259" key="9">
    <source>
        <dbReference type="Pfam" id="PF04068"/>
    </source>
</evidence>
<proteinExistence type="inferred from homology"/>
<dbReference type="GO" id="GO:0106388">
    <property type="term" value="F:rRNA small subunit aminocarboxypropyltransferase activity"/>
    <property type="evidence" value="ECO:0007669"/>
    <property type="project" value="UniProtKB-EC"/>
</dbReference>
<evidence type="ECO:0000256" key="6">
    <source>
        <dbReference type="HAMAP-Rule" id="MF_03146"/>
    </source>
</evidence>
<comment type="similarity">
    <text evidence="6">Belongs to the TDD superfamily. TSR3 family.</text>
</comment>
<dbReference type="GO" id="GO:0000455">
    <property type="term" value="P:enzyme-directed rRNA pseudouridine synthesis"/>
    <property type="evidence" value="ECO:0007669"/>
    <property type="project" value="UniProtKB-UniRule"/>
</dbReference>
<feature type="domain" description="RNase L inhibitor RLI-like possible metal-binding" evidence="9">
    <location>
        <begin position="57"/>
        <end position="91"/>
    </location>
</feature>
<evidence type="ECO:0000259" key="8">
    <source>
        <dbReference type="Pfam" id="PF04034"/>
    </source>
</evidence>
<dbReference type="NCBIfam" id="NF002621">
    <property type="entry name" value="PRK02287.1"/>
    <property type="match status" value="1"/>
</dbReference>
<sequence>MSKKFMPRNRDCINIHDVYANALKLTKPSSSENESITNDPEKEVKNEEVSSEAKENVRLYLWYFNQCDSKRCTGKKLVRAGLVSEISIGKRFTGIVLSPLAKTVFSREDTDLVRTRGIAVIDCSWNKIEETPIQSLQAKNTRLLPFLVAANPTHFGRPYELSCVEALASALYIANFKEEAMNILSQFNWGETFIEVNREAFELYSEKGHTSEDIKQLQEQYLEQAKTNLEERKLMKDADYQNITENID</sequence>
<dbReference type="InterPro" id="IPR007177">
    <property type="entry name" value="Tsr3_C"/>
</dbReference>
<keyword evidence="1" id="KW-0963">Cytoplasm</keyword>
<dbReference type="PANTHER" id="PTHR20426">
    <property type="entry name" value="RIBOSOME BIOGENESIS PROTEIN TSR3 HOMOLOG"/>
    <property type="match status" value="1"/>
</dbReference>
<comment type="function">
    <text evidence="6">Aminocarboxypropyltransferase that catalyzes the aminocarboxypropyl transfer on pseudouridine in 18S rRNA. It constitutes the last step in biosynthesis of the hypermodified N1-methyl-N3-(3-amino-3-carboxypropyl) pseudouridine (m1acp3-Psi).</text>
</comment>
<keyword evidence="3 6" id="KW-0698">rRNA processing</keyword>
<dbReference type="EC" id="2.5.1.157" evidence="6"/>
<dbReference type="Proteomes" id="UP000244803">
    <property type="component" value="Chromosome 2"/>
</dbReference>
<feature type="binding site" evidence="6">
    <location>
        <position position="73"/>
    </location>
    <ligand>
        <name>S-adenosyl-L-methionine</name>
        <dbReference type="ChEBI" id="CHEBI:59789"/>
    </ligand>
</feature>
<feature type="binding site" evidence="6">
    <location>
        <position position="144"/>
    </location>
    <ligand>
        <name>S-adenosyl-L-methionine</name>
        <dbReference type="ChEBI" id="CHEBI:59789"/>
    </ligand>
</feature>
<dbReference type="Pfam" id="PF04068">
    <property type="entry name" value="Fer4_RLI"/>
    <property type="match status" value="1"/>
</dbReference>
<accession>A0A976M888</accession>
<comment type="catalytic activity">
    <reaction evidence="6">
        <text>an N(1)-methylpseudouridine in rRNA + S-adenosyl-L-methionine = N(1)-methyl-N(3)-[(3S)-3-amino-3-carboxypropyl]pseudouridine in rRNA + S-methyl-5'-thioadenosine + H(+)</text>
        <dbReference type="Rhea" id="RHEA:63296"/>
        <dbReference type="Rhea" id="RHEA-COMP:11634"/>
        <dbReference type="Rhea" id="RHEA-COMP:16310"/>
        <dbReference type="ChEBI" id="CHEBI:15378"/>
        <dbReference type="ChEBI" id="CHEBI:17509"/>
        <dbReference type="ChEBI" id="CHEBI:59789"/>
        <dbReference type="ChEBI" id="CHEBI:74890"/>
        <dbReference type="ChEBI" id="CHEBI:146234"/>
        <dbReference type="EC" id="2.5.1.157"/>
    </reaction>
</comment>
<organism evidence="10 11">
    <name type="scientific">Theileria orientalis</name>
    <dbReference type="NCBI Taxonomy" id="68886"/>
    <lineage>
        <taxon>Eukaryota</taxon>
        <taxon>Sar</taxon>
        <taxon>Alveolata</taxon>
        <taxon>Apicomplexa</taxon>
        <taxon>Aconoidasida</taxon>
        <taxon>Piroplasmida</taxon>
        <taxon>Theileriidae</taxon>
        <taxon>Theileria</taxon>
    </lineage>
</organism>
<dbReference type="HAMAP" id="MF_01116">
    <property type="entry name" value="TSR3"/>
    <property type="match status" value="1"/>
</dbReference>
<keyword evidence="5 6" id="KW-0949">S-adenosyl-L-methionine</keyword>
<evidence type="ECO:0000256" key="7">
    <source>
        <dbReference type="SAM" id="MobiDB-lite"/>
    </source>
</evidence>
<feature type="binding site" evidence="6">
    <location>
        <position position="159"/>
    </location>
    <ligand>
        <name>S-adenosyl-L-methionine</name>
        <dbReference type="ChEBI" id="CHEBI:59789"/>
    </ligand>
</feature>
<reference evidence="10" key="1">
    <citation type="submission" date="2022-07" db="EMBL/GenBank/DDBJ databases">
        <title>Evaluation of T. orientalis genome assembly methods using nanopore sequencing and analysis of variation between genomes.</title>
        <authorList>
            <person name="Yam J."/>
            <person name="Micallef M.L."/>
            <person name="Liu M."/>
            <person name="Djordjevic S.P."/>
            <person name="Bogema D.R."/>
            <person name="Jenkins C."/>
        </authorList>
    </citation>
    <scope>NUCLEOTIDE SEQUENCE</scope>
    <source>
        <strain evidence="10">Fish Creek</strain>
    </source>
</reference>
<dbReference type="GO" id="GO:1904047">
    <property type="term" value="F:S-adenosyl-L-methionine binding"/>
    <property type="evidence" value="ECO:0007669"/>
    <property type="project" value="UniProtKB-UniRule"/>
</dbReference>
<evidence type="ECO:0000256" key="5">
    <source>
        <dbReference type="ARBA" id="ARBA00022691"/>
    </source>
</evidence>
<evidence type="ECO:0000256" key="2">
    <source>
        <dbReference type="ARBA" id="ARBA00022517"/>
    </source>
</evidence>
<gene>
    <name evidence="10" type="ORF">MACJ_001313</name>
</gene>
<evidence type="ECO:0000313" key="10">
    <source>
        <dbReference type="EMBL" id="UKJ90380.1"/>
    </source>
</evidence>
<evidence type="ECO:0000313" key="11">
    <source>
        <dbReference type="Proteomes" id="UP000244803"/>
    </source>
</evidence>
<protein>
    <recommendedName>
        <fullName evidence="6">18S rRNA aminocarboxypropyltransferase</fullName>
        <ecNumber evidence="6">2.5.1.157</ecNumber>
    </recommendedName>
</protein>
<feature type="compositionally biased region" description="Basic and acidic residues" evidence="7">
    <location>
        <begin position="39"/>
        <end position="49"/>
    </location>
</feature>
<evidence type="ECO:0000256" key="4">
    <source>
        <dbReference type="ARBA" id="ARBA00022679"/>
    </source>
</evidence>
<dbReference type="PANTHER" id="PTHR20426:SF0">
    <property type="entry name" value="18S RRNA AMINOCARBOXYPROPYLTRANSFERASE"/>
    <property type="match status" value="1"/>
</dbReference>
<keyword evidence="4 6" id="KW-0808">Transferase</keyword>
<feature type="compositionally biased region" description="Polar residues" evidence="7">
    <location>
        <begin position="29"/>
        <end position="38"/>
    </location>
</feature>